<evidence type="ECO:0000313" key="3">
    <source>
        <dbReference type="Proteomes" id="UP001451571"/>
    </source>
</evidence>
<proteinExistence type="predicted"/>
<evidence type="ECO:0000313" key="2">
    <source>
        <dbReference type="EMBL" id="XAH72190.1"/>
    </source>
</evidence>
<accession>A0ABZ3EQW2</accession>
<evidence type="ECO:0000256" key="1">
    <source>
        <dbReference type="SAM" id="Coils"/>
    </source>
</evidence>
<reference evidence="2 3" key="1">
    <citation type="submission" date="2024-02" db="EMBL/GenBank/DDBJ databases">
        <title>Bacterial strain from lacustrine sediment.</title>
        <authorList>
            <person name="Petit C."/>
            <person name="Fadhlaoui K."/>
        </authorList>
    </citation>
    <scope>NUCLEOTIDE SEQUENCE [LARGE SCALE GENOMIC DNA]</scope>
    <source>
        <strain evidence="2 3">IPX-CK</strain>
    </source>
</reference>
<dbReference type="EMBL" id="CP146256">
    <property type="protein sequence ID" value="XAH72190.1"/>
    <property type="molecule type" value="Genomic_DNA"/>
</dbReference>
<organism evidence="2 3">
    <name type="scientific">Kineothrix sedimenti</name>
    <dbReference type="NCBI Taxonomy" id="3123317"/>
    <lineage>
        <taxon>Bacteria</taxon>
        <taxon>Bacillati</taxon>
        <taxon>Bacillota</taxon>
        <taxon>Clostridia</taxon>
        <taxon>Lachnospirales</taxon>
        <taxon>Lachnospiraceae</taxon>
        <taxon>Kineothrix</taxon>
    </lineage>
</organism>
<feature type="coiled-coil region" evidence="1">
    <location>
        <begin position="11"/>
        <end position="59"/>
    </location>
</feature>
<gene>
    <name evidence="2" type="ORF">V6984_11665</name>
</gene>
<protein>
    <submittedName>
        <fullName evidence="2">Uncharacterized protein</fullName>
    </submittedName>
</protein>
<keyword evidence="3" id="KW-1185">Reference proteome</keyword>
<name>A0ABZ3EQW2_9FIRM</name>
<sequence length="315" mass="36221">MAYYDEQLQLLQQQTMQKKRKESKLKELYTQHEVLSTRADELRKSKLDAQADVEHLEGRSLTAFFYAVIGKKDEKLNKEREEAYAARVKYDVIARELFAVEEDIRHNETELIQLRGCEQQYEKMLKDKADAIKAIGSQEAVKIFRTEERITYLENQMNEIKEALIAGETALSITNRILASLGSAEGWGTWDLLGGGLLTDMAKHGHLDEAQKQVEYLQVQLHRFKTELTDITIHADMQVSIDSFLCFADYFFDGLFADWAVLDKIKQSQTQVQNIKSQIESVLNRLTSMFNSVAKELEGEKAGLNDLIIRTNMKK</sequence>
<dbReference type="RefSeq" id="WP_342755809.1">
    <property type="nucleotide sequence ID" value="NZ_CP146256.1"/>
</dbReference>
<keyword evidence="1" id="KW-0175">Coiled coil</keyword>
<dbReference type="Proteomes" id="UP001451571">
    <property type="component" value="Chromosome"/>
</dbReference>